<organism evidence="7 8">
    <name type="scientific">Paenibacillus thalictri</name>
    <dbReference type="NCBI Taxonomy" id="2527873"/>
    <lineage>
        <taxon>Bacteria</taxon>
        <taxon>Bacillati</taxon>
        <taxon>Bacillota</taxon>
        <taxon>Bacilli</taxon>
        <taxon>Bacillales</taxon>
        <taxon>Paenibacillaceae</taxon>
        <taxon>Paenibacillus</taxon>
    </lineage>
</organism>
<sequence>MSHSNYLSEMREIPLQILIVEDEILVRQGIISGIEWAKHGIEIVGEAADGYSGLELVRTTKPDMVITDIKMPIMDGLEMIRHIRKELPDIKIMILSVREDFQSVQEALRLGVIDYVHKLTMSPEELLTAVLKIKSALTEPLTIPTDPPDPIVHEDDSMSEWLHGKTVPYWEQWITGNEWLLIGKIYVSSTSSASQLIKSMLHSKSASITRHMVMDKEDPSVYWILIKCMNRGIEPSIVHTALSSFLRKATGGGHSVSIGLSLPFQSSSEKSTAIHQAAAALEHKFYNGNGFVSIYTPRTLPQNNQPFITAISLKEYLVALETLEDDTALQKFHELFPSEADTSMGAQRIRDGIYRWQSTVLSLLNDWGGDMQDSLMNETPFDIITNLRTYPELLDWCLRLHTVVQEKLHHLKSVKHSSEIGKSISFIRDNFHKPLRVQDVAAEVNLSENYFSYMFTKCTGKTFVHFLHETRVEKAKELLRSCDSYWFTIGEQVGFENPKYFAKIFKRFTKLTPAQYKKSKVTI</sequence>
<dbReference type="InterPro" id="IPR001789">
    <property type="entry name" value="Sig_transdc_resp-reg_receiver"/>
</dbReference>
<dbReference type="InterPro" id="IPR018060">
    <property type="entry name" value="HTH_AraC"/>
</dbReference>
<dbReference type="SUPFAM" id="SSF46689">
    <property type="entry name" value="Homeodomain-like"/>
    <property type="match status" value="2"/>
</dbReference>
<evidence type="ECO:0000313" key="7">
    <source>
        <dbReference type="EMBL" id="TBL73927.1"/>
    </source>
</evidence>
<dbReference type="EMBL" id="SIRE01000020">
    <property type="protein sequence ID" value="TBL73927.1"/>
    <property type="molecule type" value="Genomic_DNA"/>
</dbReference>
<evidence type="ECO:0000259" key="5">
    <source>
        <dbReference type="PROSITE" id="PS01124"/>
    </source>
</evidence>
<comment type="caution">
    <text evidence="7">The sequence shown here is derived from an EMBL/GenBank/DDBJ whole genome shotgun (WGS) entry which is preliminary data.</text>
</comment>
<feature type="domain" description="Response regulatory" evidence="6">
    <location>
        <begin position="16"/>
        <end position="133"/>
    </location>
</feature>
<dbReference type="Gene3D" id="3.40.50.2300">
    <property type="match status" value="1"/>
</dbReference>
<feature type="domain" description="HTH araC/xylS-type" evidence="5">
    <location>
        <begin position="421"/>
        <end position="519"/>
    </location>
</feature>
<name>A0A4Q9DL03_9BACL</name>
<dbReference type="PROSITE" id="PS50110">
    <property type="entry name" value="RESPONSE_REGULATORY"/>
    <property type="match status" value="1"/>
</dbReference>
<dbReference type="PROSITE" id="PS01124">
    <property type="entry name" value="HTH_ARAC_FAMILY_2"/>
    <property type="match status" value="1"/>
</dbReference>
<keyword evidence="2" id="KW-0238">DNA-binding</keyword>
<keyword evidence="1" id="KW-0805">Transcription regulation</keyword>
<dbReference type="Proteomes" id="UP000293142">
    <property type="component" value="Unassembled WGS sequence"/>
</dbReference>
<keyword evidence="8" id="KW-1185">Reference proteome</keyword>
<dbReference type="GO" id="GO:0003700">
    <property type="term" value="F:DNA-binding transcription factor activity"/>
    <property type="evidence" value="ECO:0007669"/>
    <property type="project" value="InterPro"/>
</dbReference>
<dbReference type="PANTHER" id="PTHR43280:SF28">
    <property type="entry name" value="HTH-TYPE TRANSCRIPTIONAL ACTIVATOR RHAS"/>
    <property type="match status" value="1"/>
</dbReference>
<dbReference type="AlphaFoldDB" id="A0A4Q9DL03"/>
<dbReference type="SMART" id="SM00342">
    <property type="entry name" value="HTH_ARAC"/>
    <property type="match status" value="1"/>
</dbReference>
<keyword evidence="4" id="KW-0597">Phosphoprotein</keyword>
<dbReference type="Pfam" id="PF12833">
    <property type="entry name" value="HTH_18"/>
    <property type="match status" value="1"/>
</dbReference>
<evidence type="ECO:0000256" key="3">
    <source>
        <dbReference type="ARBA" id="ARBA00023163"/>
    </source>
</evidence>
<feature type="modified residue" description="4-aspartylphosphate" evidence="4">
    <location>
        <position position="68"/>
    </location>
</feature>
<dbReference type="OrthoDB" id="342399at2"/>
<gene>
    <name evidence="7" type="ORF">EYB31_25840</name>
</gene>
<accession>A0A4Q9DL03</accession>
<dbReference type="Pfam" id="PF00072">
    <property type="entry name" value="Response_reg"/>
    <property type="match status" value="1"/>
</dbReference>
<dbReference type="Gene3D" id="1.10.10.60">
    <property type="entry name" value="Homeodomain-like"/>
    <property type="match status" value="2"/>
</dbReference>
<dbReference type="InterPro" id="IPR011006">
    <property type="entry name" value="CheY-like_superfamily"/>
</dbReference>
<dbReference type="InterPro" id="IPR009057">
    <property type="entry name" value="Homeodomain-like_sf"/>
</dbReference>
<evidence type="ECO:0000313" key="8">
    <source>
        <dbReference type="Proteomes" id="UP000293142"/>
    </source>
</evidence>
<dbReference type="SUPFAM" id="SSF52172">
    <property type="entry name" value="CheY-like"/>
    <property type="match status" value="1"/>
</dbReference>
<dbReference type="GO" id="GO:0043565">
    <property type="term" value="F:sequence-specific DNA binding"/>
    <property type="evidence" value="ECO:0007669"/>
    <property type="project" value="InterPro"/>
</dbReference>
<dbReference type="SMART" id="SM00448">
    <property type="entry name" value="REC"/>
    <property type="match status" value="1"/>
</dbReference>
<dbReference type="CDD" id="cd17536">
    <property type="entry name" value="REC_YesN-like"/>
    <property type="match status" value="1"/>
</dbReference>
<dbReference type="PANTHER" id="PTHR43280">
    <property type="entry name" value="ARAC-FAMILY TRANSCRIPTIONAL REGULATOR"/>
    <property type="match status" value="1"/>
</dbReference>
<reference evidence="7 8" key="1">
    <citation type="submission" date="2019-02" db="EMBL/GenBank/DDBJ databases">
        <title>Paenibacillus sp. nov., isolated from surface-sterilized tissue of Thalictrum simplex L.</title>
        <authorList>
            <person name="Tuo L."/>
        </authorList>
    </citation>
    <scope>NUCLEOTIDE SEQUENCE [LARGE SCALE GENOMIC DNA]</scope>
    <source>
        <strain evidence="7 8">N2SHLJ1</strain>
    </source>
</reference>
<evidence type="ECO:0000256" key="4">
    <source>
        <dbReference type="PROSITE-ProRule" id="PRU00169"/>
    </source>
</evidence>
<keyword evidence="3" id="KW-0804">Transcription</keyword>
<evidence type="ECO:0000256" key="1">
    <source>
        <dbReference type="ARBA" id="ARBA00023015"/>
    </source>
</evidence>
<proteinExistence type="predicted"/>
<protein>
    <submittedName>
        <fullName evidence="7">Response regulator</fullName>
    </submittedName>
</protein>
<evidence type="ECO:0000256" key="2">
    <source>
        <dbReference type="ARBA" id="ARBA00023125"/>
    </source>
</evidence>
<dbReference type="GO" id="GO:0000160">
    <property type="term" value="P:phosphorelay signal transduction system"/>
    <property type="evidence" value="ECO:0007669"/>
    <property type="project" value="InterPro"/>
</dbReference>
<evidence type="ECO:0000259" key="6">
    <source>
        <dbReference type="PROSITE" id="PS50110"/>
    </source>
</evidence>